<organism evidence="3 4">
    <name type="scientific">Pseudomonas anguilliseptica</name>
    <dbReference type="NCBI Taxonomy" id="53406"/>
    <lineage>
        <taxon>Bacteria</taxon>
        <taxon>Pseudomonadati</taxon>
        <taxon>Pseudomonadota</taxon>
        <taxon>Gammaproteobacteria</taxon>
        <taxon>Pseudomonadales</taxon>
        <taxon>Pseudomonadaceae</taxon>
        <taxon>Pseudomonas</taxon>
    </lineage>
</organism>
<evidence type="ECO:0000259" key="2">
    <source>
        <dbReference type="Pfam" id="PF25559"/>
    </source>
</evidence>
<dbReference type="OrthoDB" id="6999610at2"/>
<reference evidence="4" key="1">
    <citation type="submission" date="2016-10" db="EMBL/GenBank/DDBJ databases">
        <authorList>
            <person name="Varghese N."/>
            <person name="Submissions S."/>
        </authorList>
    </citation>
    <scope>NUCLEOTIDE SEQUENCE [LARGE SCALE GENOMIC DNA]</scope>
    <source>
        <strain evidence="4">DSM 12111</strain>
    </source>
</reference>
<feature type="compositionally biased region" description="Polar residues" evidence="1">
    <location>
        <begin position="1"/>
        <end position="11"/>
    </location>
</feature>
<feature type="region of interest" description="Disordered" evidence="1">
    <location>
        <begin position="1"/>
        <end position="47"/>
    </location>
</feature>
<sequence length="213" mass="23908">MNDGNAPSNATEPLEPTELPAIEFQSPGRFAVHNPGNPGPDSPQVEPAPFTLGAHATLERFSQPEQARAHALALLQQAQRSLCIYSHDLEPWLYHHSSVQDACTRFLLASPRNQLRILLRDPSRAVKEGHRLLSLSRRLSSNLQIRKLHPDYPSEELAFLLADDRGLLFLPEIGQASGYALYQDPGRNRQRRAQFDQAWDTSITDADLRSFLL</sequence>
<accession>A0A1H5GHQ8</accession>
<dbReference type="InterPro" id="IPR057691">
    <property type="entry name" value="DUF7931"/>
</dbReference>
<keyword evidence="4" id="KW-1185">Reference proteome</keyword>
<evidence type="ECO:0000256" key="1">
    <source>
        <dbReference type="SAM" id="MobiDB-lite"/>
    </source>
</evidence>
<dbReference type="Proteomes" id="UP000242849">
    <property type="component" value="Unassembled WGS sequence"/>
</dbReference>
<name>A0A1H5GHQ8_PSEAG</name>
<gene>
    <name evidence="3" type="ORF">SAMN05421553_4151</name>
</gene>
<protein>
    <recommendedName>
        <fullName evidence="2">DUF7931 domain-containing protein</fullName>
    </recommendedName>
</protein>
<feature type="domain" description="DUF7931" evidence="2">
    <location>
        <begin position="64"/>
        <end position="211"/>
    </location>
</feature>
<dbReference type="AlphaFoldDB" id="A0A1H5GHQ8"/>
<proteinExistence type="predicted"/>
<dbReference type="EMBL" id="FNSC01000001">
    <property type="protein sequence ID" value="SEE15199.1"/>
    <property type="molecule type" value="Genomic_DNA"/>
</dbReference>
<evidence type="ECO:0000313" key="4">
    <source>
        <dbReference type="Proteomes" id="UP000242849"/>
    </source>
</evidence>
<dbReference type="STRING" id="53406.SAMN05421553_4151"/>
<dbReference type="RefSeq" id="WP_090386482.1">
    <property type="nucleotide sequence ID" value="NZ_FNSC01000001.1"/>
</dbReference>
<dbReference type="Pfam" id="PF25559">
    <property type="entry name" value="DUF7931"/>
    <property type="match status" value="1"/>
</dbReference>
<evidence type="ECO:0000313" key="3">
    <source>
        <dbReference type="EMBL" id="SEE15199.1"/>
    </source>
</evidence>